<evidence type="ECO:0000313" key="3">
    <source>
        <dbReference type="EMBL" id="AUB43977.1"/>
    </source>
</evidence>
<dbReference type="EMBL" id="CP024792">
    <property type="protein sequence ID" value="AUB43977.1"/>
    <property type="molecule type" value="Genomic_DNA"/>
</dbReference>
<geneLocation type="plasmid" evidence="3">
    <name>pNFSY07</name>
</geneLocation>
<organism evidence="2 4">
    <name type="scientific">Nostoc flagelliforme CCNUN1</name>
    <dbReference type="NCBI Taxonomy" id="2038116"/>
    <lineage>
        <taxon>Bacteria</taxon>
        <taxon>Bacillati</taxon>
        <taxon>Cyanobacteriota</taxon>
        <taxon>Cyanophyceae</taxon>
        <taxon>Nostocales</taxon>
        <taxon>Nostocaceae</taxon>
        <taxon>Nostoc</taxon>
    </lineage>
</organism>
<evidence type="ECO:0000313" key="2">
    <source>
        <dbReference type="EMBL" id="AUB35255.1"/>
    </source>
</evidence>
<dbReference type="KEGG" id="nfl:COO91_10191"/>
<proteinExistence type="predicted"/>
<accession>A0A2K8SK95</accession>
<geneLocation type="plasmid" evidence="4">
    <name>pnfsy07</name>
</geneLocation>
<evidence type="ECO:0000313" key="4">
    <source>
        <dbReference type="Proteomes" id="UP000232003"/>
    </source>
</evidence>
<dbReference type="Proteomes" id="UP000232003">
    <property type="component" value="Chromosome"/>
</dbReference>
<name>A0A2K8SK95_9NOSO</name>
<dbReference type="EMBL" id="CP024785">
    <property type="protein sequence ID" value="AUB35180.1"/>
    <property type="molecule type" value="Genomic_DNA"/>
</dbReference>
<dbReference type="EMBL" id="CP024785">
    <property type="protein sequence ID" value="AUB35255.1"/>
    <property type="molecule type" value="Genomic_DNA"/>
</dbReference>
<protein>
    <submittedName>
        <fullName evidence="2">Uncharacterized protein</fullName>
    </submittedName>
</protein>
<evidence type="ECO:0000313" key="1">
    <source>
        <dbReference type="EMBL" id="AUB35180.1"/>
    </source>
</evidence>
<gene>
    <name evidence="1" type="ORF">COO91_01045</name>
    <name evidence="2" type="ORF">COO91_01131</name>
    <name evidence="3" type="ORF">COO91_10191</name>
</gene>
<keyword evidence="3" id="KW-0614">Plasmid</keyword>
<dbReference type="KEGG" id="nfl:COO91_01045"/>
<reference evidence="2 4" key="1">
    <citation type="submission" date="2017-11" db="EMBL/GenBank/DDBJ databases">
        <title>Complete genome of a free-living desiccation-tolerant cyanobacterium and its photosynthetic adaptation to extreme terrestrial habitat.</title>
        <authorList>
            <person name="Shang J."/>
        </authorList>
    </citation>
    <scope>NUCLEOTIDE SEQUENCE [LARGE SCALE GENOMIC DNA]</scope>
    <source>
        <strain evidence="2 4">CCNUN1</strain>
        <plasmid evidence="3">pNFSY07</plasmid>
        <plasmid evidence="4">pnfsy07</plasmid>
    </source>
</reference>
<keyword evidence="4" id="KW-1185">Reference proteome</keyword>
<dbReference type="Proteomes" id="UP000232003">
    <property type="component" value="Plasmid pNFSY07"/>
</dbReference>
<sequence>MDKRQNFSSILNYRQNFTLNSGENSLSPSMAIATKIVRF</sequence>
<dbReference type="KEGG" id="nfl:COO91_01131"/>
<dbReference type="AlphaFoldDB" id="A0A2K8SK95"/>